<dbReference type="HAMAP" id="MF_01658">
    <property type="entry name" value="COQ7"/>
    <property type="match status" value="1"/>
</dbReference>
<dbReference type="GO" id="GO:0006744">
    <property type="term" value="P:ubiquinone biosynthetic process"/>
    <property type="evidence" value="ECO:0007669"/>
    <property type="project" value="UniProtKB-UniRule"/>
</dbReference>
<evidence type="ECO:0000313" key="10">
    <source>
        <dbReference type="EMBL" id="CUB07159.1"/>
    </source>
</evidence>
<evidence type="ECO:0000256" key="7">
    <source>
        <dbReference type="ARBA" id="ARBA00023033"/>
    </source>
</evidence>
<sequence length="213" mass="23506">MDAERLDALDRMIVEFDRALRTVFAPARGARPMPGADLPGGPLEEAERRHVEGLLRVDHTGEICAQALYQGQALTSRDPAIREALRRASDEEVDHLAWTEARLHELGGRTSLLDPLWYLGSLAIGVAAGVAGDDWNLGFLAETERQVERHLEGHLQALPQADRRSRAILEQMKEDEAGHARLAESLGARPLPAPIRGAMRLASRVMTTLAYRI</sequence>
<evidence type="ECO:0000256" key="2">
    <source>
        <dbReference type="ARBA" id="ARBA00022475"/>
    </source>
</evidence>
<accession>A0A0K6IVT3</accession>
<organism evidence="10 11">
    <name type="scientific">Tepidiphilus thermophilus</name>
    <dbReference type="NCBI Taxonomy" id="876478"/>
    <lineage>
        <taxon>Bacteria</taxon>
        <taxon>Pseudomonadati</taxon>
        <taxon>Pseudomonadota</taxon>
        <taxon>Hydrogenophilia</taxon>
        <taxon>Hydrogenophilales</taxon>
        <taxon>Hydrogenophilaceae</taxon>
        <taxon>Tepidiphilus</taxon>
    </lineage>
</organism>
<comment type="subcellular location">
    <subcellularLocation>
        <location evidence="9">Cell membrane</location>
        <topology evidence="9">Peripheral membrane protein</topology>
    </subcellularLocation>
</comment>
<evidence type="ECO:0000256" key="5">
    <source>
        <dbReference type="ARBA" id="ARBA00023002"/>
    </source>
</evidence>
<keyword evidence="6 9" id="KW-0408">Iron</keyword>
<dbReference type="EMBL" id="CYHH01000005">
    <property type="protein sequence ID" value="CUB07159.1"/>
    <property type="molecule type" value="Genomic_DNA"/>
</dbReference>
<keyword evidence="10" id="KW-0830">Ubiquinone</keyword>
<keyword evidence="7 9" id="KW-0503">Monooxygenase</keyword>
<dbReference type="InterPro" id="IPR011566">
    <property type="entry name" value="Ubq_synth_Coq7"/>
</dbReference>
<protein>
    <recommendedName>
        <fullName evidence="9">3-demethoxyubiquinol 3-hydroxylase</fullName>
        <shortName evidence="9">DMQ hydroxylase</shortName>
        <ecNumber evidence="9">1.14.99.60</ecNumber>
    </recommendedName>
    <alternativeName>
        <fullName evidence="9">2-nonaprenyl-3-methyl-6-methoxy-1,4-benzoquinol hydroxylase</fullName>
    </alternativeName>
</protein>
<dbReference type="EC" id="1.14.99.60" evidence="9"/>
<keyword evidence="3 9" id="KW-0831">Ubiquinone biosynthesis</keyword>
<dbReference type="UniPathway" id="UPA00232"/>
<dbReference type="AlphaFoldDB" id="A0A0K6IVT3"/>
<comment type="catalytic activity">
    <reaction evidence="9">
        <text>a 5-methoxy-2-methyl-3-(all-trans-polyprenyl)benzene-1,4-diol + AH2 + O2 = a 3-demethylubiquinol + A + H2O</text>
        <dbReference type="Rhea" id="RHEA:50908"/>
        <dbReference type="Rhea" id="RHEA-COMP:10859"/>
        <dbReference type="Rhea" id="RHEA-COMP:10914"/>
        <dbReference type="ChEBI" id="CHEBI:13193"/>
        <dbReference type="ChEBI" id="CHEBI:15377"/>
        <dbReference type="ChEBI" id="CHEBI:15379"/>
        <dbReference type="ChEBI" id="CHEBI:17499"/>
        <dbReference type="ChEBI" id="CHEBI:84167"/>
        <dbReference type="ChEBI" id="CHEBI:84422"/>
        <dbReference type="EC" id="1.14.99.60"/>
    </reaction>
</comment>
<keyword evidence="4 9" id="KW-0479">Metal-binding</keyword>
<evidence type="ECO:0000256" key="6">
    <source>
        <dbReference type="ARBA" id="ARBA00023004"/>
    </source>
</evidence>
<dbReference type="PANTHER" id="PTHR11237">
    <property type="entry name" value="COENZYME Q10 BIOSYNTHESIS PROTEIN 7"/>
    <property type="match status" value="1"/>
</dbReference>
<feature type="binding site" evidence="9">
    <location>
        <position position="176"/>
    </location>
    <ligand>
        <name>Fe cation</name>
        <dbReference type="ChEBI" id="CHEBI:24875"/>
        <label>2</label>
    </ligand>
</feature>
<evidence type="ECO:0000256" key="4">
    <source>
        <dbReference type="ARBA" id="ARBA00022723"/>
    </source>
</evidence>
<feature type="binding site" evidence="9">
    <location>
        <position position="92"/>
    </location>
    <ligand>
        <name>Fe cation</name>
        <dbReference type="ChEBI" id="CHEBI:24875"/>
        <label>2</label>
    </ligand>
</feature>
<keyword evidence="8 9" id="KW-0472">Membrane</keyword>
<feature type="binding site" evidence="9">
    <location>
        <position position="62"/>
    </location>
    <ligand>
        <name>Fe cation</name>
        <dbReference type="ChEBI" id="CHEBI:24875"/>
        <label>1</label>
    </ligand>
</feature>
<evidence type="ECO:0000256" key="9">
    <source>
        <dbReference type="HAMAP-Rule" id="MF_01658"/>
    </source>
</evidence>
<evidence type="ECO:0000256" key="1">
    <source>
        <dbReference type="ARBA" id="ARBA00004749"/>
    </source>
</evidence>
<gene>
    <name evidence="9" type="primary">coq7</name>
    <name evidence="10" type="ORF">Ga0061068_10562</name>
</gene>
<dbReference type="Proteomes" id="UP000182108">
    <property type="component" value="Unassembled WGS sequence"/>
</dbReference>
<proteinExistence type="inferred from homology"/>
<comment type="cofactor">
    <cofactor evidence="9">
        <name>Fe cation</name>
        <dbReference type="ChEBI" id="CHEBI:24875"/>
    </cofactor>
    <text evidence="9">Binds 2 iron ions per subunit.</text>
</comment>
<feature type="binding site" evidence="9">
    <location>
        <position position="176"/>
    </location>
    <ligand>
        <name>Fe cation</name>
        <dbReference type="ChEBI" id="CHEBI:24875"/>
        <label>1</label>
    </ligand>
</feature>
<evidence type="ECO:0000313" key="11">
    <source>
        <dbReference type="Proteomes" id="UP000182108"/>
    </source>
</evidence>
<dbReference type="GO" id="GO:0005886">
    <property type="term" value="C:plasma membrane"/>
    <property type="evidence" value="ECO:0007669"/>
    <property type="project" value="UniProtKB-SubCell"/>
</dbReference>
<dbReference type="PANTHER" id="PTHR11237:SF4">
    <property type="entry name" value="5-DEMETHOXYUBIQUINONE HYDROXYLASE, MITOCHONDRIAL"/>
    <property type="match status" value="1"/>
</dbReference>
<keyword evidence="2 9" id="KW-1003">Cell membrane</keyword>
<feature type="binding site" evidence="9">
    <location>
        <position position="179"/>
    </location>
    <ligand>
        <name>Fe cation</name>
        <dbReference type="ChEBI" id="CHEBI:24875"/>
        <label>2</label>
    </ligand>
</feature>
<evidence type="ECO:0000256" key="8">
    <source>
        <dbReference type="ARBA" id="ARBA00023136"/>
    </source>
</evidence>
<name>A0A0K6IVT3_9PROT</name>
<feature type="binding site" evidence="9">
    <location>
        <position position="144"/>
    </location>
    <ligand>
        <name>Fe cation</name>
        <dbReference type="ChEBI" id="CHEBI:24875"/>
        <label>2</label>
    </ligand>
</feature>
<dbReference type="RefSeq" id="WP_055423458.1">
    <property type="nucleotide sequence ID" value="NZ_CYHH01000005.1"/>
</dbReference>
<keyword evidence="11" id="KW-1185">Reference proteome</keyword>
<dbReference type="NCBIfam" id="NF033656">
    <property type="entry name" value="DMQ_monoox_COQ7"/>
    <property type="match status" value="1"/>
</dbReference>
<feature type="binding site" evidence="9">
    <location>
        <position position="95"/>
    </location>
    <ligand>
        <name>Fe cation</name>
        <dbReference type="ChEBI" id="CHEBI:24875"/>
        <label>1</label>
    </ligand>
</feature>
<dbReference type="InterPro" id="IPR012347">
    <property type="entry name" value="Ferritin-like"/>
</dbReference>
<dbReference type="GO" id="GO:0008682">
    <property type="term" value="F:3-demethoxyubiquinol 3-hydroxylase activity"/>
    <property type="evidence" value="ECO:0007669"/>
    <property type="project" value="UniProtKB-EC"/>
</dbReference>
<evidence type="ECO:0000256" key="3">
    <source>
        <dbReference type="ARBA" id="ARBA00022688"/>
    </source>
</evidence>
<comment type="function">
    <text evidence="9">Catalyzes the hydroxylation of 2-nonaprenyl-3-methyl-6-methoxy-1,4-benzoquinol during ubiquinone biosynthesis.</text>
</comment>
<keyword evidence="5 9" id="KW-0560">Oxidoreductase</keyword>
<dbReference type="InterPro" id="IPR047809">
    <property type="entry name" value="COQ7_proteobact"/>
</dbReference>
<dbReference type="InterPro" id="IPR009078">
    <property type="entry name" value="Ferritin-like_SF"/>
</dbReference>
<dbReference type="SUPFAM" id="SSF47240">
    <property type="entry name" value="Ferritin-like"/>
    <property type="match status" value="1"/>
</dbReference>
<feature type="binding site" evidence="9">
    <location>
        <position position="92"/>
    </location>
    <ligand>
        <name>Fe cation</name>
        <dbReference type="ChEBI" id="CHEBI:24875"/>
        <label>1</label>
    </ligand>
</feature>
<dbReference type="CDD" id="cd01042">
    <property type="entry name" value="DMQH"/>
    <property type="match status" value="1"/>
</dbReference>
<dbReference type="OrthoDB" id="5192789at2"/>
<comment type="similarity">
    <text evidence="9">Belongs to the COQ7 family.</text>
</comment>
<comment type="pathway">
    <text evidence="1 9">Cofactor biosynthesis; ubiquinone biosynthesis.</text>
</comment>
<dbReference type="GO" id="GO:0046872">
    <property type="term" value="F:metal ion binding"/>
    <property type="evidence" value="ECO:0007669"/>
    <property type="project" value="UniProtKB-KW"/>
</dbReference>
<dbReference type="Gene3D" id="1.20.1260.10">
    <property type="match status" value="1"/>
</dbReference>
<reference evidence="11" key="1">
    <citation type="submission" date="2015-08" db="EMBL/GenBank/DDBJ databases">
        <authorList>
            <person name="Babu N.S."/>
            <person name="Beckwith C.J."/>
            <person name="Beseler K.G."/>
            <person name="Brison A."/>
            <person name="Carone J.V."/>
            <person name="Caskin T.P."/>
            <person name="Diamond M."/>
            <person name="Durham M.E."/>
            <person name="Foxe J.M."/>
            <person name="Go M."/>
            <person name="Henderson B.A."/>
            <person name="Jones I.B."/>
            <person name="McGettigan J.A."/>
            <person name="Micheletti S.J."/>
            <person name="Nasrallah M.E."/>
            <person name="Ortiz D."/>
            <person name="Piller C.R."/>
            <person name="Privatt S.R."/>
            <person name="Schneider S.L."/>
            <person name="Sharp S."/>
            <person name="Smith T.C."/>
            <person name="Stanton J.D."/>
            <person name="Ullery H.E."/>
            <person name="Wilson R.J."/>
            <person name="Serrano M.G."/>
            <person name="Buck G."/>
            <person name="Lee V."/>
            <person name="Wang Y."/>
            <person name="Carvalho R."/>
            <person name="Voegtly L."/>
            <person name="Shi R."/>
            <person name="Duckworth R."/>
            <person name="Johnson A."/>
            <person name="Loviza R."/>
            <person name="Walstead R."/>
            <person name="Shah Z."/>
            <person name="Kiflezghi M."/>
            <person name="Wade K."/>
            <person name="Ball S.L."/>
            <person name="Bradley K.W."/>
            <person name="Asai D.J."/>
            <person name="Bowman C.A."/>
            <person name="Russell D.A."/>
            <person name="Pope W.H."/>
            <person name="Jacobs-Sera D."/>
            <person name="Hendrix R.W."/>
            <person name="Hatfull G.F."/>
        </authorList>
    </citation>
    <scope>NUCLEOTIDE SEQUENCE [LARGE SCALE GENOMIC DNA]</scope>
    <source>
        <strain evidence="11">JCM 19170</strain>
    </source>
</reference>
<dbReference type="Pfam" id="PF03232">
    <property type="entry name" value="COQ7"/>
    <property type="match status" value="1"/>
</dbReference>